<keyword evidence="1" id="KW-1133">Transmembrane helix</keyword>
<dbReference type="EMBL" id="JADJUC010000027">
    <property type="protein sequence ID" value="MBK8525171.1"/>
    <property type="molecule type" value="Genomic_DNA"/>
</dbReference>
<feature type="transmembrane region" description="Helical" evidence="1">
    <location>
        <begin position="44"/>
        <end position="64"/>
    </location>
</feature>
<organism evidence="2 3">
    <name type="scientific">Candidatus Proximibacter danicus</name>
    <dbReference type="NCBI Taxonomy" id="2954365"/>
    <lineage>
        <taxon>Bacteria</taxon>
        <taxon>Pseudomonadati</taxon>
        <taxon>Pseudomonadota</taxon>
        <taxon>Betaproteobacteria</taxon>
        <taxon>Candidatus Proximibacter</taxon>
    </lineage>
</organism>
<sequence>MMKWLLTIVIVVIVLGLVMPRLRQRVGSGRLPGDVEVRWRGRDYFFPFATTIVLSLLFVAVSRFL</sequence>
<dbReference type="Proteomes" id="UP000886689">
    <property type="component" value="Unassembled WGS sequence"/>
</dbReference>
<keyword evidence="1" id="KW-0472">Membrane</keyword>
<proteinExistence type="predicted"/>
<gene>
    <name evidence="2" type="ORF">IPL58_14720</name>
</gene>
<comment type="caution">
    <text evidence="2">The sequence shown here is derived from an EMBL/GenBank/DDBJ whole genome shotgun (WGS) entry which is preliminary data.</text>
</comment>
<dbReference type="Pfam" id="PF11146">
    <property type="entry name" value="DUF2905"/>
    <property type="match status" value="1"/>
</dbReference>
<accession>A0A9D7K6G0</accession>
<evidence type="ECO:0000313" key="2">
    <source>
        <dbReference type="EMBL" id="MBK8525171.1"/>
    </source>
</evidence>
<dbReference type="InterPro" id="IPR021320">
    <property type="entry name" value="DUF2905"/>
</dbReference>
<name>A0A9D7K6G0_9PROT</name>
<dbReference type="AlphaFoldDB" id="A0A9D7K6G0"/>
<keyword evidence="1" id="KW-0812">Transmembrane</keyword>
<evidence type="ECO:0000256" key="1">
    <source>
        <dbReference type="SAM" id="Phobius"/>
    </source>
</evidence>
<evidence type="ECO:0000313" key="3">
    <source>
        <dbReference type="Proteomes" id="UP000886689"/>
    </source>
</evidence>
<reference evidence="2" key="1">
    <citation type="submission" date="2020-10" db="EMBL/GenBank/DDBJ databases">
        <title>Connecting structure to function with the recovery of over 1000 high-quality activated sludge metagenome-assembled genomes encoding full-length rRNA genes using long-read sequencing.</title>
        <authorList>
            <person name="Singleton C.M."/>
            <person name="Petriglieri F."/>
            <person name="Kristensen J.M."/>
            <person name="Kirkegaard R.H."/>
            <person name="Michaelsen T.Y."/>
            <person name="Andersen M.H."/>
            <person name="Karst S.M."/>
            <person name="Dueholm M.S."/>
            <person name="Nielsen P.H."/>
            <person name="Albertsen M."/>
        </authorList>
    </citation>
    <scope>NUCLEOTIDE SEQUENCE</scope>
    <source>
        <strain evidence="2">Hirt_18-Q3-R61-65_BATAC.395</strain>
    </source>
</reference>
<protein>
    <submittedName>
        <fullName evidence="2">DUF2905 domain-containing protein</fullName>
    </submittedName>
</protein>